<evidence type="ECO:0000256" key="1">
    <source>
        <dbReference type="ARBA" id="ARBA00004370"/>
    </source>
</evidence>
<dbReference type="InterPro" id="IPR056995">
    <property type="entry name" value="PEX6_4th_dom"/>
</dbReference>
<dbReference type="SMART" id="SM00382">
    <property type="entry name" value="AAA"/>
    <property type="match status" value="1"/>
</dbReference>
<dbReference type="Gene3D" id="1.10.8.60">
    <property type="match status" value="2"/>
</dbReference>
<dbReference type="Pfam" id="PF23315">
    <property type="entry name" value="PEX6_4th"/>
    <property type="match status" value="1"/>
</dbReference>
<dbReference type="InterPro" id="IPR050168">
    <property type="entry name" value="AAA_ATPase_domain"/>
</dbReference>
<dbReference type="GO" id="GO:0005524">
    <property type="term" value="F:ATP binding"/>
    <property type="evidence" value="ECO:0007669"/>
    <property type="project" value="UniProtKB-KW"/>
</dbReference>
<dbReference type="PANTHER" id="PTHR23077:SF9">
    <property type="entry name" value="PEROXISOMAL ATPASE PEX6"/>
    <property type="match status" value="1"/>
</dbReference>
<keyword evidence="3" id="KW-0962">Peroxisome biogenesis</keyword>
<protein>
    <recommendedName>
        <fullName evidence="8">Peroxisomal ATPase PEX6</fullName>
    </recommendedName>
    <alternativeName>
        <fullName evidence="9">Peroxin-6</fullName>
    </alternativeName>
</protein>
<dbReference type="Gene3D" id="3.40.50.300">
    <property type="entry name" value="P-loop containing nucleotide triphosphate hydrolases"/>
    <property type="match status" value="2"/>
</dbReference>
<dbReference type="InterPro" id="IPR003960">
    <property type="entry name" value="ATPase_AAA_CS"/>
</dbReference>
<proteinExistence type="inferred from homology"/>
<dbReference type="SUPFAM" id="SSF52540">
    <property type="entry name" value="P-loop containing nucleoside triphosphate hydrolases"/>
    <property type="match status" value="2"/>
</dbReference>
<evidence type="ECO:0000256" key="9">
    <source>
        <dbReference type="ARBA" id="ARBA00034920"/>
    </source>
</evidence>
<organism evidence="13 14">
    <name type="scientific">Smittium simulii</name>
    <dbReference type="NCBI Taxonomy" id="133385"/>
    <lineage>
        <taxon>Eukaryota</taxon>
        <taxon>Fungi</taxon>
        <taxon>Fungi incertae sedis</taxon>
        <taxon>Zoopagomycota</taxon>
        <taxon>Kickxellomycotina</taxon>
        <taxon>Harpellomycetes</taxon>
        <taxon>Harpellales</taxon>
        <taxon>Legeriomycetaceae</taxon>
        <taxon>Smittium</taxon>
    </lineage>
</organism>
<sequence length="1392" mass="155466">MTLGFWEADAPFLPFSTPIAIHASSVSNCISSKIPISLANTDKPPAILVPLHVWEALKISAAHKSKLSKQLSNSIPLELLYAKLTFLEAQTLHNPISPFSNQIISVLPIDSALYKLNENATLLDKNCCFALNLPIDPALEKAIEAAEDIDALVYGYAILNAHLDISFPLLIDTVVLSATDSFIPFANSHIPEISQWFERNVDIIGQQNQYKIPFTYFDNDEDIPSFLDRSDFLELSLISTSPVLRGKWDPNTSCIVIVPSSEKNKSSIETTTTTLLSQTNPFSKINLICIENNFDNFDFKSIEISDTKFTASFDKLGTCAFMSVDDLVLHGINSGDWISISTSINTNDTSLDYSGSTQTSESSISNSHNGDSTEFLLGRLVQVFAYDCFNSSSSNSIYLSKHLFINITRDLHKSKLLESSLTLPAHFTRIQYTNPCLYDSIYNKHFGTHSSTNLINLKNSLKPRFDKNDLVSKNDNSNINRFTAPIFPDAYNLTLSRISSPASINQNVERIANTKLKNWFSDSQNRVIARGDILCFPVSTIESIAKNLIYNNIFAEISTSQLENNTGDLDKSSSINRDTEKKLEDALQIQIPNYYGNSVDSSSIHWVCYKVLEISSQNNTKEDLVSKLYTDILKSSPGNKQNDFNDLQKTEIEYLIATENFNQDLSYGKYGFLVDSTKTRVVIDGTCNNTLPYSVLSGTAKKFSFCNQVNLSKPFQSIYNRIEKFMLASLDKTVANNGWTCSLAVSGAPRSGKKYLLNSIATSLGFHIYRIEMPEILAKINGKTVSTEKIFETYLEHCLQLAPCLVIFSGVNLLASYYDSVHGENAQSESLKIAKVLKLTFAEYMKKAYRFYEQPLVISGTFGNNSSDASVSEIAFTSCFQNTFNLSAPNEKDRHLLLESIISSSLSNIPSKSNLVDSNTYKKIPLNWILCKDVDLKYLSKQTASFFAGDLVRLVSNAKSHAYRRLRELISNTTLTKNANLSSYEIWSEGILVNMEDFDASISSIRLTMSDTLGVPKIPNVRWDDIGGLEVAKKDILDTIKLPLESPDLIKSGMQIRSGLLFYGPPGTGKTLLAKAIATECNLNFFSVKGPELLDMYIGESEANVRRVFQRAREASPCVIFFDELDSLAPKRGQFGDSGGVMDRVVSQLLAELDGMGGKADEDSDKDSNDHNKNDSKPNQHLRSRKKKLSNEDTKPPLVFVIGATNRPDLLDSALLRPGRFDKMVYLGVSNTHEAQLNILTALTKKLVLSEDLNLENVALKCELNLTGADLYALCSDAQLKATLRSIENVDLQVEEWNRLNDPNINQFLEVNELDQIKLNKVELINSETKENMSTIKHPYPITPSYFLDHIATEELKRVVIKQKDFDNALSELVPSVTFEELARYEKLRETF</sequence>
<evidence type="ECO:0000256" key="6">
    <source>
        <dbReference type="ARBA" id="ARBA00022840"/>
    </source>
</evidence>
<dbReference type="GO" id="GO:0005778">
    <property type="term" value="C:peroxisomal membrane"/>
    <property type="evidence" value="ECO:0007669"/>
    <property type="project" value="TreeGrafter"/>
</dbReference>
<evidence type="ECO:0000313" key="13">
    <source>
        <dbReference type="EMBL" id="PVU91927.1"/>
    </source>
</evidence>
<dbReference type="EMBL" id="MBFR01000180">
    <property type="protein sequence ID" value="PVU91927.1"/>
    <property type="molecule type" value="Genomic_DNA"/>
</dbReference>
<evidence type="ECO:0000259" key="12">
    <source>
        <dbReference type="SMART" id="SM00382"/>
    </source>
</evidence>
<dbReference type="STRING" id="133385.A0A2T9YHW6"/>
<keyword evidence="5" id="KW-0378">Hydrolase</keyword>
<evidence type="ECO:0000256" key="2">
    <source>
        <dbReference type="ARBA" id="ARBA00006914"/>
    </source>
</evidence>
<accession>A0A2T9YHW6</accession>
<dbReference type="Pfam" id="PF00004">
    <property type="entry name" value="AAA"/>
    <property type="match status" value="1"/>
</dbReference>
<feature type="domain" description="AAA+ ATPase" evidence="12">
    <location>
        <begin position="1056"/>
        <end position="1231"/>
    </location>
</feature>
<dbReference type="GO" id="GO:0005829">
    <property type="term" value="C:cytosol"/>
    <property type="evidence" value="ECO:0007669"/>
    <property type="project" value="TreeGrafter"/>
</dbReference>
<evidence type="ECO:0000313" key="14">
    <source>
        <dbReference type="Proteomes" id="UP000245383"/>
    </source>
</evidence>
<evidence type="ECO:0000256" key="10">
    <source>
        <dbReference type="ARBA" id="ARBA00048778"/>
    </source>
</evidence>
<feature type="compositionally biased region" description="Basic and acidic residues" evidence="11">
    <location>
        <begin position="1166"/>
        <end position="1178"/>
    </location>
</feature>
<comment type="subcellular location">
    <subcellularLocation>
        <location evidence="1">Membrane</location>
    </subcellularLocation>
</comment>
<evidence type="ECO:0000256" key="7">
    <source>
        <dbReference type="ARBA" id="ARBA00023136"/>
    </source>
</evidence>
<dbReference type="InterPro" id="IPR047533">
    <property type="entry name" value="RecA-like_PEX6_r2"/>
</dbReference>
<dbReference type="InterPro" id="IPR003593">
    <property type="entry name" value="AAA+_ATPase"/>
</dbReference>
<dbReference type="InterPro" id="IPR003959">
    <property type="entry name" value="ATPase_AAA_core"/>
</dbReference>
<keyword evidence="6" id="KW-0067">ATP-binding</keyword>
<dbReference type="PANTHER" id="PTHR23077">
    <property type="entry name" value="AAA-FAMILY ATPASE"/>
    <property type="match status" value="1"/>
</dbReference>
<comment type="catalytic activity">
    <reaction evidence="10">
        <text>ATP + H2O = ADP + phosphate + H(+)</text>
        <dbReference type="Rhea" id="RHEA:13065"/>
        <dbReference type="ChEBI" id="CHEBI:15377"/>
        <dbReference type="ChEBI" id="CHEBI:15378"/>
        <dbReference type="ChEBI" id="CHEBI:30616"/>
        <dbReference type="ChEBI" id="CHEBI:43474"/>
        <dbReference type="ChEBI" id="CHEBI:456216"/>
    </reaction>
    <physiologicalReaction direction="left-to-right" evidence="10">
        <dbReference type="Rhea" id="RHEA:13066"/>
    </physiologicalReaction>
</comment>
<dbReference type="Proteomes" id="UP000245383">
    <property type="component" value="Unassembled WGS sequence"/>
</dbReference>
<keyword evidence="7" id="KW-0472">Membrane</keyword>
<dbReference type="CDD" id="cd19527">
    <property type="entry name" value="RecA-like_PEX6_r2"/>
    <property type="match status" value="1"/>
</dbReference>
<dbReference type="PROSITE" id="PS00674">
    <property type="entry name" value="AAA"/>
    <property type="match status" value="1"/>
</dbReference>
<dbReference type="OrthoDB" id="5553750at2759"/>
<evidence type="ECO:0000256" key="11">
    <source>
        <dbReference type="SAM" id="MobiDB-lite"/>
    </source>
</evidence>
<reference evidence="13 14" key="1">
    <citation type="journal article" date="2018" name="MBio">
        <title>Comparative Genomics Reveals the Core Gene Toolbox for the Fungus-Insect Symbiosis.</title>
        <authorList>
            <person name="Wang Y."/>
            <person name="Stata M."/>
            <person name="Wang W."/>
            <person name="Stajich J.E."/>
            <person name="White M.M."/>
            <person name="Moncalvo J.M."/>
        </authorList>
    </citation>
    <scope>NUCLEOTIDE SEQUENCE [LARGE SCALE GENOMIC DNA]</scope>
    <source>
        <strain evidence="13 14">SWE-8-4</strain>
    </source>
</reference>
<evidence type="ECO:0000256" key="3">
    <source>
        <dbReference type="ARBA" id="ARBA00022593"/>
    </source>
</evidence>
<dbReference type="GO" id="GO:0016558">
    <property type="term" value="P:protein import into peroxisome matrix"/>
    <property type="evidence" value="ECO:0007669"/>
    <property type="project" value="TreeGrafter"/>
</dbReference>
<dbReference type="InterPro" id="IPR027417">
    <property type="entry name" value="P-loop_NTPase"/>
</dbReference>
<evidence type="ECO:0000256" key="4">
    <source>
        <dbReference type="ARBA" id="ARBA00022741"/>
    </source>
</evidence>
<evidence type="ECO:0000256" key="8">
    <source>
        <dbReference type="ARBA" id="ARBA00034811"/>
    </source>
</evidence>
<keyword evidence="14" id="KW-1185">Reference proteome</keyword>
<name>A0A2T9YHW6_9FUNG</name>
<dbReference type="GO" id="GO:0016887">
    <property type="term" value="F:ATP hydrolysis activity"/>
    <property type="evidence" value="ECO:0007669"/>
    <property type="project" value="InterPro"/>
</dbReference>
<comment type="caution">
    <text evidence="13">The sequence shown here is derived from an EMBL/GenBank/DDBJ whole genome shotgun (WGS) entry which is preliminary data.</text>
</comment>
<evidence type="ECO:0000256" key="5">
    <source>
        <dbReference type="ARBA" id="ARBA00022801"/>
    </source>
</evidence>
<feature type="region of interest" description="Disordered" evidence="11">
    <location>
        <begin position="1156"/>
        <end position="1190"/>
    </location>
</feature>
<comment type="similarity">
    <text evidence="2">Belongs to the AAA ATPase family.</text>
</comment>
<gene>
    <name evidence="13" type="ORF">BB561_004125</name>
</gene>
<keyword evidence="4" id="KW-0547">Nucleotide-binding</keyword>